<evidence type="ECO:0000256" key="1">
    <source>
        <dbReference type="SAM" id="MobiDB-lite"/>
    </source>
</evidence>
<name>A0A1J7I9Z6_9PEZI</name>
<evidence type="ECO:0000313" key="2">
    <source>
        <dbReference type="EMBL" id="OIW24277.1"/>
    </source>
</evidence>
<accession>A0A1J7I9Z6</accession>
<organism evidence="2 3">
    <name type="scientific">Coniochaeta ligniaria NRRL 30616</name>
    <dbReference type="NCBI Taxonomy" id="1408157"/>
    <lineage>
        <taxon>Eukaryota</taxon>
        <taxon>Fungi</taxon>
        <taxon>Dikarya</taxon>
        <taxon>Ascomycota</taxon>
        <taxon>Pezizomycotina</taxon>
        <taxon>Sordariomycetes</taxon>
        <taxon>Sordariomycetidae</taxon>
        <taxon>Coniochaetales</taxon>
        <taxon>Coniochaetaceae</taxon>
        <taxon>Coniochaeta</taxon>
    </lineage>
</organism>
<dbReference type="InterPro" id="IPR036053">
    <property type="entry name" value="PABP-dom"/>
</dbReference>
<dbReference type="Proteomes" id="UP000182658">
    <property type="component" value="Unassembled WGS sequence"/>
</dbReference>
<proteinExistence type="predicted"/>
<keyword evidence="3" id="KW-1185">Reference proteome</keyword>
<dbReference type="InParanoid" id="A0A1J7I9Z6"/>
<evidence type="ECO:0000313" key="3">
    <source>
        <dbReference type="Proteomes" id="UP000182658"/>
    </source>
</evidence>
<sequence>MENTELVHLVVDDSALSSKRDEALAVYDEYLKLPGASEAGADEQKEEKTEDLRRVHATRESLQKPSGPCCGDQGVQVVGLRWDEQDWAPR</sequence>
<dbReference type="EMBL" id="KV875104">
    <property type="protein sequence ID" value="OIW24277.1"/>
    <property type="molecule type" value="Genomic_DNA"/>
</dbReference>
<protein>
    <submittedName>
        <fullName evidence="2">Uncharacterized protein</fullName>
    </submittedName>
</protein>
<gene>
    <name evidence="2" type="ORF">CONLIGDRAFT_685900</name>
</gene>
<reference evidence="2 3" key="1">
    <citation type="submission" date="2016-10" db="EMBL/GenBank/DDBJ databases">
        <title>Draft genome sequence of Coniochaeta ligniaria NRRL30616, a lignocellulolytic fungus for bioabatement of inhibitors in plant biomass hydrolysates.</title>
        <authorList>
            <consortium name="DOE Joint Genome Institute"/>
            <person name="Jimenez D.J."/>
            <person name="Hector R.E."/>
            <person name="Riley R."/>
            <person name="Sun H."/>
            <person name="Grigoriev I.V."/>
            <person name="Van Elsas J.D."/>
            <person name="Nichols N.N."/>
        </authorList>
    </citation>
    <scope>NUCLEOTIDE SEQUENCE [LARGE SCALE GENOMIC DNA]</scope>
    <source>
        <strain evidence="2 3">NRRL 30616</strain>
    </source>
</reference>
<feature type="compositionally biased region" description="Basic and acidic residues" evidence="1">
    <location>
        <begin position="42"/>
        <end position="62"/>
    </location>
</feature>
<feature type="region of interest" description="Disordered" evidence="1">
    <location>
        <begin position="35"/>
        <end position="75"/>
    </location>
</feature>
<dbReference type="OrthoDB" id="19742at2759"/>
<dbReference type="GO" id="GO:0003723">
    <property type="term" value="F:RNA binding"/>
    <property type="evidence" value="ECO:0007669"/>
    <property type="project" value="InterPro"/>
</dbReference>
<dbReference type="AlphaFoldDB" id="A0A1J7I9Z6"/>
<dbReference type="SUPFAM" id="SSF63570">
    <property type="entry name" value="PABC (PABP) domain"/>
    <property type="match status" value="1"/>
</dbReference>